<protein>
    <recommendedName>
        <fullName evidence="4">CASP-like protein</fullName>
    </recommendedName>
</protein>
<evidence type="ECO:0008006" key="4">
    <source>
        <dbReference type="Google" id="ProtNLM"/>
    </source>
</evidence>
<sequence length="144" mass="15847">MYREHAGPPPPDPLEKARQNARTCGLIQLGTAVTTLVTLSSLALQLATSTVPRRMGIDPVVYAEFKTTALLVGLAWSAVQGAWAGINHWGLQRRSKAAFVSSVLFALTNVFTCFTSIFGGILLYFLFRREMKDWFASRIGTSPR</sequence>
<keyword evidence="3" id="KW-1185">Reference proteome</keyword>
<evidence type="ECO:0000313" key="2">
    <source>
        <dbReference type="EMBL" id="AKU99284.1"/>
    </source>
</evidence>
<dbReference type="KEGG" id="llu:AKJ09_05948"/>
<proteinExistence type="predicted"/>
<reference evidence="2 3" key="1">
    <citation type="submission" date="2015-08" db="EMBL/GenBank/DDBJ databases">
        <authorList>
            <person name="Babu N.S."/>
            <person name="Beckwith C.J."/>
            <person name="Beseler K.G."/>
            <person name="Brison A."/>
            <person name="Carone J.V."/>
            <person name="Caskin T.P."/>
            <person name="Diamond M."/>
            <person name="Durham M.E."/>
            <person name="Foxe J.M."/>
            <person name="Go M."/>
            <person name="Henderson B.A."/>
            <person name="Jones I.B."/>
            <person name="McGettigan J.A."/>
            <person name="Micheletti S.J."/>
            <person name="Nasrallah M.E."/>
            <person name="Ortiz D."/>
            <person name="Piller C.R."/>
            <person name="Privatt S.R."/>
            <person name="Schneider S.L."/>
            <person name="Sharp S."/>
            <person name="Smith T.C."/>
            <person name="Stanton J.D."/>
            <person name="Ullery H.E."/>
            <person name="Wilson R.J."/>
            <person name="Serrano M.G."/>
            <person name="Buck G."/>
            <person name="Lee V."/>
            <person name="Wang Y."/>
            <person name="Carvalho R."/>
            <person name="Voegtly L."/>
            <person name="Shi R."/>
            <person name="Duckworth R."/>
            <person name="Johnson A."/>
            <person name="Loviza R."/>
            <person name="Walstead R."/>
            <person name="Shah Z."/>
            <person name="Kiflezghi M."/>
            <person name="Wade K."/>
            <person name="Ball S.L."/>
            <person name="Bradley K.W."/>
            <person name="Asai D.J."/>
            <person name="Bowman C.A."/>
            <person name="Russell D.A."/>
            <person name="Pope W.H."/>
            <person name="Jacobs-Sera D."/>
            <person name="Hendrix R.W."/>
            <person name="Hatfull G.F."/>
        </authorList>
    </citation>
    <scope>NUCLEOTIDE SEQUENCE [LARGE SCALE GENOMIC DNA]</scope>
    <source>
        <strain evidence="2 3">DSM 27648</strain>
    </source>
</reference>
<name>A0A0K1Q1L0_9BACT</name>
<dbReference type="STRING" id="1391654.AKJ09_05948"/>
<dbReference type="RefSeq" id="WP_146650679.1">
    <property type="nucleotide sequence ID" value="NZ_CP012333.1"/>
</dbReference>
<dbReference type="Proteomes" id="UP000064967">
    <property type="component" value="Chromosome"/>
</dbReference>
<gene>
    <name evidence="2" type="ORF">AKJ09_05948</name>
</gene>
<feature type="transmembrane region" description="Helical" evidence="1">
    <location>
        <begin position="67"/>
        <end position="86"/>
    </location>
</feature>
<dbReference type="AlphaFoldDB" id="A0A0K1Q1L0"/>
<dbReference type="EMBL" id="CP012333">
    <property type="protein sequence ID" value="AKU99284.1"/>
    <property type="molecule type" value="Genomic_DNA"/>
</dbReference>
<organism evidence="2 3">
    <name type="scientific">Labilithrix luteola</name>
    <dbReference type="NCBI Taxonomy" id="1391654"/>
    <lineage>
        <taxon>Bacteria</taxon>
        <taxon>Pseudomonadati</taxon>
        <taxon>Myxococcota</taxon>
        <taxon>Polyangia</taxon>
        <taxon>Polyangiales</taxon>
        <taxon>Labilitrichaceae</taxon>
        <taxon>Labilithrix</taxon>
    </lineage>
</organism>
<keyword evidence="1" id="KW-0472">Membrane</keyword>
<keyword evidence="1" id="KW-0812">Transmembrane</keyword>
<feature type="transmembrane region" description="Helical" evidence="1">
    <location>
        <begin position="98"/>
        <end position="127"/>
    </location>
</feature>
<keyword evidence="1" id="KW-1133">Transmembrane helix</keyword>
<evidence type="ECO:0000256" key="1">
    <source>
        <dbReference type="SAM" id="Phobius"/>
    </source>
</evidence>
<feature type="transmembrane region" description="Helical" evidence="1">
    <location>
        <begin position="26"/>
        <end position="47"/>
    </location>
</feature>
<evidence type="ECO:0000313" key="3">
    <source>
        <dbReference type="Proteomes" id="UP000064967"/>
    </source>
</evidence>
<accession>A0A0K1Q1L0</accession>